<name>A0ABS0CBX6_9NOCA</name>
<feature type="short sequence motif" description="DGA/G" evidence="2">
    <location>
        <begin position="204"/>
        <end position="206"/>
    </location>
</feature>
<keyword evidence="6" id="KW-1185">Reference proteome</keyword>
<keyword evidence="3" id="KW-0812">Transmembrane</keyword>
<feature type="short sequence motif" description="GXSXG" evidence="2">
    <location>
        <begin position="48"/>
        <end position="52"/>
    </location>
</feature>
<keyword evidence="3" id="KW-1133">Transmembrane helix</keyword>
<dbReference type="PROSITE" id="PS51635">
    <property type="entry name" value="PNPLA"/>
    <property type="match status" value="1"/>
</dbReference>
<dbReference type="Gene3D" id="3.40.1090.10">
    <property type="entry name" value="Cytosolic phospholipase A2 catalytic domain"/>
    <property type="match status" value="2"/>
</dbReference>
<comment type="caution">
    <text evidence="2">Lacks conserved residue(s) required for the propagation of feature annotation.</text>
</comment>
<gene>
    <name evidence="5" type="ORF">IU470_22530</name>
</gene>
<evidence type="ECO:0000256" key="2">
    <source>
        <dbReference type="PROSITE-ProRule" id="PRU01161"/>
    </source>
</evidence>
<dbReference type="InterPro" id="IPR002641">
    <property type="entry name" value="PNPLA_dom"/>
</dbReference>
<evidence type="ECO:0000313" key="6">
    <source>
        <dbReference type="Proteomes" id="UP000807309"/>
    </source>
</evidence>
<dbReference type="EMBL" id="JADLRE010000018">
    <property type="protein sequence ID" value="MBF6227872.1"/>
    <property type="molecule type" value="Genomic_DNA"/>
</dbReference>
<keyword evidence="2" id="KW-0442">Lipid degradation</keyword>
<keyword evidence="1 2" id="KW-0443">Lipid metabolism</keyword>
<protein>
    <submittedName>
        <fullName evidence="5">Patatin-like phospholipase family protein</fullName>
    </submittedName>
</protein>
<organism evidence="5 6">
    <name type="scientific">Nocardia abscessus</name>
    <dbReference type="NCBI Taxonomy" id="120957"/>
    <lineage>
        <taxon>Bacteria</taxon>
        <taxon>Bacillati</taxon>
        <taxon>Actinomycetota</taxon>
        <taxon>Actinomycetes</taxon>
        <taxon>Mycobacteriales</taxon>
        <taxon>Nocardiaceae</taxon>
        <taxon>Nocardia</taxon>
    </lineage>
</organism>
<evidence type="ECO:0000256" key="3">
    <source>
        <dbReference type="SAM" id="Phobius"/>
    </source>
</evidence>
<dbReference type="InterPro" id="IPR016035">
    <property type="entry name" value="Acyl_Trfase/lysoPLipase"/>
</dbReference>
<comment type="caution">
    <text evidence="5">The sequence shown here is derived from an EMBL/GenBank/DDBJ whole genome shotgun (WGS) entry which is preliminary data.</text>
</comment>
<evidence type="ECO:0000259" key="4">
    <source>
        <dbReference type="PROSITE" id="PS51635"/>
    </source>
</evidence>
<evidence type="ECO:0000256" key="1">
    <source>
        <dbReference type="ARBA" id="ARBA00023098"/>
    </source>
</evidence>
<accession>A0ABS0CBX6</accession>
<feature type="domain" description="PNPLA" evidence="4">
    <location>
        <begin position="12"/>
        <end position="217"/>
    </location>
</feature>
<keyword evidence="3" id="KW-0472">Membrane</keyword>
<dbReference type="Pfam" id="PF01734">
    <property type="entry name" value="Patatin"/>
    <property type="match status" value="1"/>
</dbReference>
<reference evidence="5 6" key="1">
    <citation type="submission" date="2020-10" db="EMBL/GenBank/DDBJ databases">
        <title>Identification of Nocardia species via Next-generation sequencing and recognition of intraspecies genetic diversity.</title>
        <authorList>
            <person name="Li P."/>
            <person name="Li P."/>
            <person name="Lu B."/>
        </authorList>
    </citation>
    <scope>NUCLEOTIDE SEQUENCE [LARGE SCALE GENOMIC DNA]</scope>
    <source>
        <strain evidence="5 6">N-11</strain>
    </source>
</reference>
<feature type="active site" description="Nucleophile" evidence="2">
    <location>
        <position position="50"/>
    </location>
</feature>
<keyword evidence="2" id="KW-0378">Hydrolase</keyword>
<dbReference type="RefSeq" id="WP_195034832.1">
    <property type="nucleotide sequence ID" value="NZ_JADLRE010000018.1"/>
</dbReference>
<dbReference type="Proteomes" id="UP000807309">
    <property type="component" value="Unassembled WGS sequence"/>
</dbReference>
<sequence length="315" mass="33216">MGNNNGSYRRGLAIGCGGTVGAAWIVAALAAARDVLDWDPREADVLLGTSAGAETVTLLGSGVSVDDLVAAQRGTSTDPILREHRACEPRRFPPLPRPRLGSPRLSLRPQEPGQALLAAASGLLPVGGGDPSWLQRLAERLTPGRTWVPHPATRLVAMDYATGERVAFGSPGAPDTTIGAALRASWAVPGWFPPVTIAGRRFVDGGAGSTASADLLVAEKLDEVLVLAPMASTTRIPATGPGHFLERQLRNRMSDKLLAEIAQLRAAGTKVLFLGATADDLAVMGPNFMDGRRRLATFEHSLRSTRRAIERGAFV</sequence>
<feature type="active site" description="Proton acceptor" evidence="2">
    <location>
        <position position="204"/>
    </location>
</feature>
<proteinExistence type="predicted"/>
<dbReference type="SUPFAM" id="SSF52151">
    <property type="entry name" value="FabD/lysophospholipase-like"/>
    <property type="match status" value="1"/>
</dbReference>
<evidence type="ECO:0000313" key="5">
    <source>
        <dbReference type="EMBL" id="MBF6227872.1"/>
    </source>
</evidence>
<feature type="transmembrane region" description="Helical" evidence="3">
    <location>
        <begin position="12"/>
        <end position="32"/>
    </location>
</feature>